<dbReference type="Gene3D" id="3.30.1540.10">
    <property type="entry name" value="formyl-coa transferase, domain 3"/>
    <property type="match status" value="1"/>
</dbReference>
<feature type="region of interest" description="Disordered" evidence="1">
    <location>
        <begin position="1"/>
        <end position="33"/>
    </location>
</feature>
<protein>
    <submittedName>
        <fullName evidence="2">CaiB/BaiF CoA-transferase family protein</fullName>
    </submittedName>
</protein>
<reference evidence="3" key="1">
    <citation type="journal article" date="2019" name="Int. J. Syst. Evol. Microbiol.">
        <title>The Global Catalogue of Microorganisms (GCM) 10K type strain sequencing project: providing services to taxonomists for standard genome sequencing and annotation.</title>
        <authorList>
            <consortium name="The Broad Institute Genomics Platform"/>
            <consortium name="The Broad Institute Genome Sequencing Center for Infectious Disease"/>
            <person name="Wu L."/>
            <person name="Ma J."/>
        </authorList>
    </citation>
    <scope>NUCLEOTIDE SEQUENCE [LARGE SCALE GENOMIC DNA]</scope>
    <source>
        <strain evidence="3">JCM 10083</strain>
    </source>
</reference>
<dbReference type="PANTHER" id="PTHR48228">
    <property type="entry name" value="SUCCINYL-COA--D-CITRAMALATE COA-TRANSFERASE"/>
    <property type="match status" value="1"/>
</dbReference>
<dbReference type="SUPFAM" id="SSF89796">
    <property type="entry name" value="CoA-transferase family III (CaiB/BaiF)"/>
    <property type="match status" value="1"/>
</dbReference>
<keyword evidence="3" id="KW-1185">Reference proteome</keyword>
<proteinExistence type="predicted"/>
<dbReference type="EMBL" id="JBHTEE010000001">
    <property type="protein sequence ID" value="MFC7605449.1"/>
    <property type="molecule type" value="Genomic_DNA"/>
</dbReference>
<accession>A0ABW2TAG2</accession>
<dbReference type="InterPro" id="IPR044855">
    <property type="entry name" value="CoA-Trfase_III_dom3_sf"/>
</dbReference>
<evidence type="ECO:0000313" key="3">
    <source>
        <dbReference type="Proteomes" id="UP001596514"/>
    </source>
</evidence>
<dbReference type="InterPro" id="IPR050509">
    <property type="entry name" value="CoA-transferase_III"/>
</dbReference>
<name>A0ABW2TAG2_9ACTN</name>
<comment type="caution">
    <text evidence="2">The sequence shown here is derived from an EMBL/GenBank/DDBJ whole genome shotgun (WGS) entry which is preliminary data.</text>
</comment>
<evidence type="ECO:0000256" key="1">
    <source>
        <dbReference type="SAM" id="MobiDB-lite"/>
    </source>
</evidence>
<sequence>MIVDRGRLEGGTWNVERDETTGTGPPASEPPGQGLPLVGLKVIDFSELAPGPFLTRCLRDLGAEIDKVERPARDGALSTHPGTYRVLNDGKRIHVLDLKTPDGLARAAELVAGADVLVEGFRPGVMDRLGLGYGTLAERHPGLVYVSISGFGQEGPLSRIPGHDLNYLAASGLLGLMGELDGPPALGVGAPVGDLLGAVYALSSTLIALLTRKDTGRGRHLDVSITDCLTHGMNMVIGQLQADGRASLREAREAVFTRPAYGVFETADGEYLSIAALEEHFWQRTVAALDLDLSGLDTATLGDRRRNTREINARIAAAVRGRDVKSLTETLEAADVPVMRVLSPLELADSPHARERGLFTSAGDIGYVRFPVRIGDEA</sequence>
<dbReference type="Proteomes" id="UP001596514">
    <property type="component" value="Unassembled WGS sequence"/>
</dbReference>
<dbReference type="InterPro" id="IPR003673">
    <property type="entry name" value="CoA-Trfase_fam_III"/>
</dbReference>
<evidence type="ECO:0000313" key="2">
    <source>
        <dbReference type="EMBL" id="MFC7605449.1"/>
    </source>
</evidence>
<dbReference type="RefSeq" id="WP_343975007.1">
    <property type="nucleotide sequence ID" value="NZ_BAAAGK010000127.1"/>
</dbReference>
<dbReference type="PANTHER" id="PTHR48228:SF5">
    <property type="entry name" value="ALPHA-METHYLACYL-COA RACEMASE"/>
    <property type="match status" value="1"/>
</dbReference>
<dbReference type="Gene3D" id="3.40.50.10540">
    <property type="entry name" value="Crotonobetainyl-coa:carnitine coa-transferase, domain 1"/>
    <property type="match status" value="1"/>
</dbReference>
<organism evidence="2 3">
    <name type="scientific">Streptosporangium amethystogenes subsp. fukuiense</name>
    <dbReference type="NCBI Taxonomy" id="698418"/>
    <lineage>
        <taxon>Bacteria</taxon>
        <taxon>Bacillati</taxon>
        <taxon>Actinomycetota</taxon>
        <taxon>Actinomycetes</taxon>
        <taxon>Streptosporangiales</taxon>
        <taxon>Streptosporangiaceae</taxon>
        <taxon>Streptosporangium</taxon>
    </lineage>
</organism>
<dbReference type="InterPro" id="IPR023606">
    <property type="entry name" value="CoA-Trfase_III_dom_1_sf"/>
</dbReference>
<dbReference type="Pfam" id="PF02515">
    <property type="entry name" value="CoA_transf_3"/>
    <property type="match status" value="1"/>
</dbReference>
<gene>
    <name evidence="2" type="ORF">ACFQVD_35645</name>
</gene>